<protein>
    <submittedName>
        <fullName evidence="2">Uncharacterized protein</fullName>
    </submittedName>
</protein>
<keyword evidence="1" id="KW-1133">Transmembrane helix</keyword>
<dbReference type="AlphaFoldDB" id="A0A0G4FJQ2"/>
<evidence type="ECO:0000256" key="1">
    <source>
        <dbReference type="SAM" id="Phobius"/>
    </source>
</evidence>
<proteinExistence type="predicted"/>
<gene>
    <name evidence="2" type="ORF">Cvel_17345</name>
</gene>
<feature type="transmembrane region" description="Helical" evidence="1">
    <location>
        <begin position="21"/>
        <end position="43"/>
    </location>
</feature>
<organism evidence="2">
    <name type="scientific">Chromera velia CCMP2878</name>
    <dbReference type="NCBI Taxonomy" id="1169474"/>
    <lineage>
        <taxon>Eukaryota</taxon>
        <taxon>Sar</taxon>
        <taxon>Alveolata</taxon>
        <taxon>Colpodellida</taxon>
        <taxon>Chromeraceae</taxon>
        <taxon>Chromera</taxon>
    </lineage>
</organism>
<keyword evidence="1" id="KW-0812">Transmembrane</keyword>
<name>A0A0G4FJQ2_9ALVE</name>
<sequence>MNTLTHRIMHLAIVDITDSHSLCLLTYWHVFIPCPVLLAFVFYSSPLLLVELLDQDPPHLGFSRFLPELLLQPRFFPDRLQEVDIILCQDPRLVLTQSIAVMIHLNRLPSI</sequence>
<dbReference type="EMBL" id="CDMZ01000416">
    <property type="protein sequence ID" value="CEM13843.1"/>
    <property type="molecule type" value="Genomic_DNA"/>
</dbReference>
<dbReference type="VEuPathDB" id="CryptoDB:Cvel_17345"/>
<evidence type="ECO:0000313" key="2">
    <source>
        <dbReference type="EMBL" id="CEM13843.1"/>
    </source>
</evidence>
<reference evidence="2" key="1">
    <citation type="submission" date="2014-11" db="EMBL/GenBank/DDBJ databases">
        <authorList>
            <person name="Otto D Thomas"/>
            <person name="Naeem Raeece"/>
        </authorList>
    </citation>
    <scope>NUCLEOTIDE SEQUENCE</scope>
</reference>
<keyword evidence="1" id="KW-0472">Membrane</keyword>
<accession>A0A0G4FJQ2</accession>